<accession>A0A0G0CZJ6</accession>
<dbReference type="Pfam" id="PF18929">
    <property type="entry name" value="DUF5678"/>
    <property type="match status" value="1"/>
</dbReference>
<gene>
    <name evidence="2" type="ORF">UR89_C0022G0003</name>
</gene>
<dbReference type="EMBL" id="LBQX01000022">
    <property type="protein sequence ID" value="KKP86463.1"/>
    <property type="molecule type" value="Genomic_DNA"/>
</dbReference>
<evidence type="ECO:0000313" key="2">
    <source>
        <dbReference type="EMBL" id="KKP86463.1"/>
    </source>
</evidence>
<dbReference type="Proteomes" id="UP000034536">
    <property type="component" value="Unassembled WGS sequence"/>
</dbReference>
<feature type="domain" description="DUF5678" evidence="1">
    <location>
        <begin position="8"/>
        <end position="46"/>
    </location>
</feature>
<proteinExistence type="predicted"/>
<dbReference type="InterPro" id="IPR043734">
    <property type="entry name" value="DUF5678"/>
</dbReference>
<evidence type="ECO:0000313" key="3">
    <source>
        <dbReference type="Proteomes" id="UP000034536"/>
    </source>
</evidence>
<organism evidence="2 3">
    <name type="scientific">Candidatus Roizmanbacteria bacterium GW2011_GWA2_35_8</name>
    <dbReference type="NCBI Taxonomy" id="1618479"/>
    <lineage>
        <taxon>Bacteria</taxon>
        <taxon>Candidatus Roizmaniibacteriota</taxon>
    </lineage>
</organism>
<protein>
    <recommendedName>
        <fullName evidence="1">DUF5678 domain-containing protein</fullName>
    </recommendedName>
</protein>
<reference evidence="2 3" key="1">
    <citation type="journal article" date="2015" name="Nature">
        <title>rRNA introns, odd ribosomes, and small enigmatic genomes across a large radiation of phyla.</title>
        <authorList>
            <person name="Brown C.T."/>
            <person name="Hug L.A."/>
            <person name="Thomas B.C."/>
            <person name="Sharon I."/>
            <person name="Castelle C.J."/>
            <person name="Singh A."/>
            <person name="Wilkins M.J."/>
            <person name="Williams K.H."/>
            <person name="Banfield J.F."/>
        </authorList>
    </citation>
    <scope>NUCLEOTIDE SEQUENCE [LARGE SCALE GENOMIC DNA]</scope>
</reference>
<dbReference type="AlphaFoldDB" id="A0A0G0CZJ6"/>
<sequence length="67" mass="7797">MNTFDFTQILKGYKKGWVAIDEKERKVVAQGKDFNEINKKVKEKRNVVLMSASEDYFGFITVIHKNA</sequence>
<comment type="caution">
    <text evidence="2">The sequence shown here is derived from an EMBL/GenBank/DDBJ whole genome shotgun (WGS) entry which is preliminary data.</text>
</comment>
<name>A0A0G0CZJ6_9BACT</name>
<evidence type="ECO:0000259" key="1">
    <source>
        <dbReference type="Pfam" id="PF18929"/>
    </source>
</evidence>